<dbReference type="SUPFAM" id="SSF48264">
    <property type="entry name" value="Cytochrome P450"/>
    <property type="match status" value="1"/>
</dbReference>
<dbReference type="EMBL" id="KV878216">
    <property type="protein sequence ID" value="OJJ31299.1"/>
    <property type="molecule type" value="Genomic_DNA"/>
</dbReference>
<dbReference type="VEuPathDB" id="FungiDB:ASPWEDRAFT_163211"/>
<dbReference type="InterPro" id="IPR017972">
    <property type="entry name" value="Cyt_P450_CS"/>
</dbReference>
<dbReference type="PANTHER" id="PTHR24305">
    <property type="entry name" value="CYTOCHROME P450"/>
    <property type="match status" value="1"/>
</dbReference>
<keyword evidence="5 6" id="KW-0408">Iron</keyword>
<dbReference type="InterPro" id="IPR001128">
    <property type="entry name" value="Cyt_P450"/>
</dbReference>
<keyword evidence="3 6" id="KW-0479">Metal-binding</keyword>
<feature type="binding site" description="axial binding residue" evidence="6">
    <location>
        <position position="440"/>
    </location>
    <ligand>
        <name>heme</name>
        <dbReference type="ChEBI" id="CHEBI:30413"/>
    </ligand>
    <ligandPart>
        <name>Fe</name>
        <dbReference type="ChEBI" id="CHEBI:18248"/>
    </ligandPart>
</feature>
<evidence type="ECO:0000256" key="2">
    <source>
        <dbReference type="ARBA" id="ARBA00010617"/>
    </source>
</evidence>
<dbReference type="OrthoDB" id="1470350at2759"/>
<evidence type="ECO:0000313" key="8">
    <source>
        <dbReference type="EMBL" id="OJJ31299.1"/>
    </source>
</evidence>
<keyword evidence="6 7" id="KW-0349">Heme</keyword>
<dbReference type="RefSeq" id="XP_040684976.1">
    <property type="nucleotide sequence ID" value="XM_040829844.1"/>
</dbReference>
<dbReference type="PANTHER" id="PTHR24305:SF103">
    <property type="entry name" value="P450, PUTATIVE (EUROFUNG)-RELATED"/>
    <property type="match status" value="1"/>
</dbReference>
<gene>
    <name evidence="8" type="ORF">ASPWEDRAFT_163211</name>
</gene>
<dbReference type="GO" id="GO:0005506">
    <property type="term" value="F:iron ion binding"/>
    <property type="evidence" value="ECO:0007669"/>
    <property type="project" value="InterPro"/>
</dbReference>
<keyword evidence="7" id="KW-0503">Monooxygenase</keyword>
<dbReference type="GeneID" id="63745692"/>
<dbReference type="Gene3D" id="1.10.630.10">
    <property type="entry name" value="Cytochrome P450"/>
    <property type="match status" value="1"/>
</dbReference>
<evidence type="ECO:0008006" key="10">
    <source>
        <dbReference type="Google" id="ProtNLM"/>
    </source>
</evidence>
<evidence type="ECO:0000256" key="6">
    <source>
        <dbReference type="PIRSR" id="PIRSR602403-1"/>
    </source>
</evidence>
<comment type="similarity">
    <text evidence="2 7">Belongs to the cytochrome P450 family.</text>
</comment>
<dbReference type="AlphaFoldDB" id="A0A1L9R8Q9"/>
<evidence type="ECO:0000256" key="1">
    <source>
        <dbReference type="ARBA" id="ARBA00001971"/>
    </source>
</evidence>
<name>A0A1L9R8Q9_ASPWE</name>
<evidence type="ECO:0000313" key="9">
    <source>
        <dbReference type="Proteomes" id="UP000184383"/>
    </source>
</evidence>
<accession>A0A1L9R8Q9</accession>
<keyword evidence="4 7" id="KW-0560">Oxidoreductase</keyword>
<dbReference type="GO" id="GO:0020037">
    <property type="term" value="F:heme binding"/>
    <property type="evidence" value="ECO:0007669"/>
    <property type="project" value="InterPro"/>
</dbReference>
<evidence type="ECO:0000256" key="7">
    <source>
        <dbReference type="RuleBase" id="RU000461"/>
    </source>
</evidence>
<protein>
    <recommendedName>
        <fullName evidence="10">Cytochrome P450</fullName>
    </recommendedName>
</protein>
<reference evidence="9" key="1">
    <citation type="journal article" date="2017" name="Genome Biol.">
        <title>Comparative genomics reveals high biological diversity and specific adaptations in the industrially and medically important fungal genus Aspergillus.</title>
        <authorList>
            <person name="de Vries R.P."/>
            <person name="Riley R."/>
            <person name="Wiebenga A."/>
            <person name="Aguilar-Osorio G."/>
            <person name="Amillis S."/>
            <person name="Uchima C.A."/>
            <person name="Anderluh G."/>
            <person name="Asadollahi M."/>
            <person name="Askin M."/>
            <person name="Barry K."/>
            <person name="Battaglia E."/>
            <person name="Bayram O."/>
            <person name="Benocci T."/>
            <person name="Braus-Stromeyer S.A."/>
            <person name="Caldana C."/>
            <person name="Canovas D."/>
            <person name="Cerqueira G.C."/>
            <person name="Chen F."/>
            <person name="Chen W."/>
            <person name="Choi C."/>
            <person name="Clum A."/>
            <person name="Dos Santos R.A."/>
            <person name="Damasio A.R."/>
            <person name="Diallinas G."/>
            <person name="Emri T."/>
            <person name="Fekete E."/>
            <person name="Flipphi M."/>
            <person name="Freyberg S."/>
            <person name="Gallo A."/>
            <person name="Gournas C."/>
            <person name="Habgood R."/>
            <person name="Hainaut M."/>
            <person name="Harispe M.L."/>
            <person name="Henrissat B."/>
            <person name="Hilden K.S."/>
            <person name="Hope R."/>
            <person name="Hossain A."/>
            <person name="Karabika E."/>
            <person name="Karaffa L."/>
            <person name="Karanyi Z."/>
            <person name="Krasevec N."/>
            <person name="Kuo A."/>
            <person name="Kusch H."/>
            <person name="LaButti K."/>
            <person name="Lagendijk E.L."/>
            <person name="Lapidus A."/>
            <person name="Levasseur A."/>
            <person name="Lindquist E."/>
            <person name="Lipzen A."/>
            <person name="Logrieco A.F."/>
            <person name="MacCabe A."/>
            <person name="Maekelae M.R."/>
            <person name="Malavazi I."/>
            <person name="Melin P."/>
            <person name="Meyer V."/>
            <person name="Mielnichuk N."/>
            <person name="Miskei M."/>
            <person name="Molnar A.P."/>
            <person name="Mule G."/>
            <person name="Ngan C.Y."/>
            <person name="Orejas M."/>
            <person name="Orosz E."/>
            <person name="Ouedraogo J.P."/>
            <person name="Overkamp K.M."/>
            <person name="Park H.-S."/>
            <person name="Perrone G."/>
            <person name="Piumi F."/>
            <person name="Punt P.J."/>
            <person name="Ram A.F."/>
            <person name="Ramon A."/>
            <person name="Rauscher S."/>
            <person name="Record E."/>
            <person name="Riano-Pachon D.M."/>
            <person name="Robert V."/>
            <person name="Roehrig J."/>
            <person name="Ruller R."/>
            <person name="Salamov A."/>
            <person name="Salih N.S."/>
            <person name="Samson R.A."/>
            <person name="Sandor E."/>
            <person name="Sanguinetti M."/>
            <person name="Schuetze T."/>
            <person name="Sepcic K."/>
            <person name="Shelest E."/>
            <person name="Sherlock G."/>
            <person name="Sophianopoulou V."/>
            <person name="Squina F.M."/>
            <person name="Sun H."/>
            <person name="Susca A."/>
            <person name="Todd R.B."/>
            <person name="Tsang A."/>
            <person name="Unkles S.E."/>
            <person name="van de Wiele N."/>
            <person name="van Rossen-Uffink D."/>
            <person name="Oliveira J.V."/>
            <person name="Vesth T.C."/>
            <person name="Visser J."/>
            <person name="Yu J.-H."/>
            <person name="Zhou M."/>
            <person name="Andersen M.R."/>
            <person name="Archer D.B."/>
            <person name="Baker S.E."/>
            <person name="Benoit I."/>
            <person name="Brakhage A.A."/>
            <person name="Braus G.H."/>
            <person name="Fischer R."/>
            <person name="Frisvad J.C."/>
            <person name="Goldman G.H."/>
            <person name="Houbraken J."/>
            <person name="Oakley B."/>
            <person name="Pocsi I."/>
            <person name="Scazzocchio C."/>
            <person name="Seiboth B."/>
            <person name="vanKuyk P.A."/>
            <person name="Wortman J."/>
            <person name="Dyer P.S."/>
            <person name="Grigoriev I.V."/>
        </authorList>
    </citation>
    <scope>NUCLEOTIDE SEQUENCE [LARGE SCALE GENOMIC DNA]</scope>
    <source>
        <strain evidence="9">DTO 134E9</strain>
    </source>
</reference>
<proteinExistence type="inferred from homology"/>
<dbReference type="InterPro" id="IPR050121">
    <property type="entry name" value="Cytochrome_P450_monoxygenase"/>
</dbReference>
<comment type="cofactor">
    <cofactor evidence="1 6">
        <name>heme</name>
        <dbReference type="ChEBI" id="CHEBI:30413"/>
    </cofactor>
</comment>
<evidence type="ECO:0000256" key="3">
    <source>
        <dbReference type="ARBA" id="ARBA00022723"/>
    </source>
</evidence>
<dbReference type="STRING" id="1073089.A0A1L9R8Q9"/>
<dbReference type="GO" id="GO:0004497">
    <property type="term" value="F:monooxygenase activity"/>
    <property type="evidence" value="ECO:0007669"/>
    <property type="project" value="UniProtKB-KW"/>
</dbReference>
<dbReference type="InterPro" id="IPR036396">
    <property type="entry name" value="Cyt_P450_sf"/>
</dbReference>
<dbReference type="Proteomes" id="UP000184383">
    <property type="component" value="Unassembled WGS sequence"/>
</dbReference>
<dbReference type="InterPro" id="IPR002403">
    <property type="entry name" value="Cyt_P450_E_grp-IV"/>
</dbReference>
<organism evidence="8 9">
    <name type="scientific">Aspergillus wentii DTO 134E9</name>
    <dbReference type="NCBI Taxonomy" id="1073089"/>
    <lineage>
        <taxon>Eukaryota</taxon>
        <taxon>Fungi</taxon>
        <taxon>Dikarya</taxon>
        <taxon>Ascomycota</taxon>
        <taxon>Pezizomycotina</taxon>
        <taxon>Eurotiomycetes</taxon>
        <taxon>Eurotiomycetidae</taxon>
        <taxon>Eurotiales</taxon>
        <taxon>Aspergillaceae</taxon>
        <taxon>Aspergillus</taxon>
        <taxon>Aspergillus subgen. Cremei</taxon>
    </lineage>
</organism>
<keyword evidence="9" id="KW-1185">Reference proteome</keyword>
<dbReference type="PRINTS" id="PR00465">
    <property type="entry name" value="EP450IV"/>
</dbReference>
<dbReference type="GO" id="GO:0016705">
    <property type="term" value="F:oxidoreductase activity, acting on paired donors, with incorporation or reduction of molecular oxygen"/>
    <property type="evidence" value="ECO:0007669"/>
    <property type="project" value="InterPro"/>
</dbReference>
<evidence type="ECO:0000256" key="5">
    <source>
        <dbReference type="ARBA" id="ARBA00023004"/>
    </source>
</evidence>
<dbReference type="PROSITE" id="PS00086">
    <property type="entry name" value="CYTOCHROME_P450"/>
    <property type="match status" value="1"/>
</dbReference>
<sequence>MLSSIGPFEVASFVASVFAIGYICYMRCLHPLSRYPGPAIASLTNTWKAYYVYKLILHEKLVELHEQYGSVVRIGPNHLHFWDGEAISAIYKGGRKMGKTGFYNAFTAFNPNLFGGTDEDIHSLRRRQLSHGFSQASIENFEPLINGQMEILINKLKGFAKTGEVFDLKSVISYYVLDILGDVAFSRPFNAQIEGEADEIHAINDHILLSCVIGELPLQAVSKLLARWSPIPWMRRLLKSRNNLKVKCSECVRNKINCASDRRDLLQSLVTAKDAETGASLSEQEINSEAFAMLVAGSHSTSGTLTLLLWHLFHSPDVDMVANEVSEVIGPLEQGSISYPIKGLEASLPYTMACVRENFRMNPVFTMPLWRLVSSPNGAKIGEFDVPCGTHVCISNYVLHHNPDIWGDDHATFRPDRWLGKDGPNRSRYLIPFSIGHRMCIGKNLAMTNILKTLTTLVSQFEFQPVSEQKEVKVRSSGIGEMQGSFECTVSLK</sequence>
<dbReference type="PRINTS" id="PR00385">
    <property type="entry name" value="P450"/>
</dbReference>
<dbReference type="Pfam" id="PF00067">
    <property type="entry name" value="p450"/>
    <property type="match status" value="1"/>
</dbReference>
<evidence type="ECO:0000256" key="4">
    <source>
        <dbReference type="ARBA" id="ARBA00023002"/>
    </source>
</evidence>